<dbReference type="AlphaFoldDB" id="A0BPB9"/>
<dbReference type="HOGENOM" id="CLU_951421_0_0_1"/>
<evidence type="ECO:0000313" key="2">
    <source>
        <dbReference type="Proteomes" id="UP000000600"/>
    </source>
</evidence>
<dbReference type="OrthoDB" id="687730at2759"/>
<dbReference type="GeneID" id="5013568"/>
<organism evidence="1 2">
    <name type="scientific">Paramecium tetraurelia</name>
    <dbReference type="NCBI Taxonomy" id="5888"/>
    <lineage>
        <taxon>Eukaryota</taxon>
        <taxon>Sar</taxon>
        <taxon>Alveolata</taxon>
        <taxon>Ciliophora</taxon>
        <taxon>Intramacronucleata</taxon>
        <taxon>Oligohymenophorea</taxon>
        <taxon>Peniculida</taxon>
        <taxon>Parameciidae</taxon>
        <taxon>Paramecium</taxon>
    </lineage>
</organism>
<dbReference type="STRING" id="5888.A0BPB9"/>
<dbReference type="InParanoid" id="A0BPB9"/>
<dbReference type="KEGG" id="ptm:GSPATT00005135001"/>
<accession>A0BPB9</accession>
<name>A0BPB9_PARTE</name>
<proteinExistence type="predicted"/>
<dbReference type="EMBL" id="CT868008">
    <property type="protein sequence ID" value="CAK60386.1"/>
    <property type="molecule type" value="Genomic_DNA"/>
</dbReference>
<evidence type="ECO:0000313" key="1">
    <source>
        <dbReference type="EMBL" id="CAK60386.1"/>
    </source>
</evidence>
<gene>
    <name evidence="1" type="ORF">GSPATT00005135001</name>
</gene>
<reference evidence="1 2" key="1">
    <citation type="journal article" date="2006" name="Nature">
        <title>Global trends of whole-genome duplications revealed by the ciliate Paramecium tetraurelia.</title>
        <authorList>
            <consortium name="Genoscope"/>
            <person name="Aury J.-M."/>
            <person name="Jaillon O."/>
            <person name="Duret L."/>
            <person name="Noel B."/>
            <person name="Jubin C."/>
            <person name="Porcel B.M."/>
            <person name="Segurens B."/>
            <person name="Daubin V."/>
            <person name="Anthouard V."/>
            <person name="Aiach N."/>
            <person name="Arnaiz O."/>
            <person name="Billaut A."/>
            <person name="Beisson J."/>
            <person name="Blanc I."/>
            <person name="Bouhouche K."/>
            <person name="Camara F."/>
            <person name="Duharcourt S."/>
            <person name="Guigo R."/>
            <person name="Gogendeau D."/>
            <person name="Katinka M."/>
            <person name="Keller A.-M."/>
            <person name="Kissmehl R."/>
            <person name="Klotz C."/>
            <person name="Koll F."/>
            <person name="Le Moue A."/>
            <person name="Lepere C."/>
            <person name="Malinsky S."/>
            <person name="Nowacki M."/>
            <person name="Nowak J.K."/>
            <person name="Plattner H."/>
            <person name="Poulain J."/>
            <person name="Ruiz F."/>
            <person name="Serrano V."/>
            <person name="Zagulski M."/>
            <person name="Dessen P."/>
            <person name="Betermier M."/>
            <person name="Weissenbach J."/>
            <person name="Scarpelli C."/>
            <person name="Schachter V."/>
            <person name="Sperling L."/>
            <person name="Meyer E."/>
            <person name="Cohen J."/>
            <person name="Wincker P."/>
        </authorList>
    </citation>
    <scope>NUCLEOTIDE SEQUENCE [LARGE SCALE GENOMIC DNA]</scope>
    <source>
        <strain evidence="1 2">Stock d4-2</strain>
    </source>
</reference>
<protein>
    <submittedName>
        <fullName evidence="1">Uncharacterized protein</fullName>
    </submittedName>
</protein>
<dbReference type="Proteomes" id="UP000000600">
    <property type="component" value="Unassembled WGS sequence"/>
</dbReference>
<dbReference type="RefSeq" id="XP_001427784.1">
    <property type="nucleotide sequence ID" value="XM_001427747.1"/>
</dbReference>
<keyword evidence="2" id="KW-1185">Reference proteome</keyword>
<sequence length="293" mass="33352">MKCFSKKEFLQLVRILADLMTMIYDSKHHSINFSSVLIEQQQFKLWRNSLGKGNVISEKKSLIAISSLQARGGTDIGNGMKMVLSILKHRKDKKPVSAEEKVREDLYQYKIRDSFTIKTVGFGGDCRPKGQFYFIPNLTNIDECFTEALGGLVSVVANYIQLSVQPMNSNKTQIKKAQGDKWIYDSQKGAYALYQPNLLSGVRKGYIFEVPDYKVSTKQEVRVLFQAYPVEVGGKVTIEQIIEIKSSDFQNEILLNYYRVKGLECFEQAKIYAEQSKFSKILIKKSKSVSSSN</sequence>